<evidence type="ECO:0000256" key="2">
    <source>
        <dbReference type="ARBA" id="ARBA00022475"/>
    </source>
</evidence>
<keyword evidence="4 7" id="KW-1133">Transmembrane helix</keyword>
<dbReference type="Pfam" id="PF05425">
    <property type="entry name" value="CopD"/>
    <property type="match status" value="1"/>
</dbReference>
<feature type="domain" description="Copper resistance protein D" evidence="8">
    <location>
        <begin position="204"/>
        <end position="304"/>
    </location>
</feature>
<keyword evidence="3 7" id="KW-0812">Transmembrane</keyword>
<dbReference type="PANTHER" id="PTHR34820">
    <property type="entry name" value="INNER MEMBRANE PROTEIN YEBZ"/>
    <property type="match status" value="1"/>
</dbReference>
<reference evidence="9 10" key="1">
    <citation type="submission" date="2019-09" db="EMBL/GenBank/DDBJ databases">
        <title>Phylogeny of genus Pseudoclavibacter and closely related genus.</title>
        <authorList>
            <person name="Li Y."/>
        </authorList>
    </citation>
    <scope>NUCLEOTIDE SEQUENCE [LARGE SCALE GENOMIC DNA]</scope>
    <source>
        <strain evidence="9 10">DSM 23821</strain>
    </source>
</reference>
<organism evidence="9 10">
    <name type="scientific">Pseudoclavibacter chungangensis</name>
    <dbReference type="NCBI Taxonomy" id="587635"/>
    <lineage>
        <taxon>Bacteria</taxon>
        <taxon>Bacillati</taxon>
        <taxon>Actinomycetota</taxon>
        <taxon>Actinomycetes</taxon>
        <taxon>Micrococcales</taxon>
        <taxon>Microbacteriaceae</taxon>
        <taxon>Pseudoclavibacter</taxon>
    </lineage>
</organism>
<evidence type="ECO:0000256" key="6">
    <source>
        <dbReference type="SAM" id="MobiDB-lite"/>
    </source>
</evidence>
<feature type="transmembrane region" description="Helical" evidence="7">
    <location>
        <begin position="382"/>
        <end position="404"/>
    </location>
</feature>
<evidence type="ECO:0000313" key="10">
    <source>
        <dbReference type="Proteomes" id="UP000467240"/>
    </source>
</evidence>
<evidence type="ECO:0000313" key="9">
    <source>
        <dbReference type="EMBL" id="KAB1662622.1"/>
    </source>
</evidence>
<feature type="transmembrane region" description="Helical" evidence="7">
    <location>
        <begin position="282"/>
        <end position="304"/>
    </location>
</feature>
<dbReference type="Proteomes" id="UP000467240">
    <property type="component" value="Unassembled WGS sequence"/>
</dbReference>
<feature type="transmembrane region" description="Helical" evidence="7">
    <location>
        <begin position="416"/>
        <end position="436"/>
    </location>
</feature>
<dbReference type="OrthoDB" id="5241646at2"/>
<evidence type="ECO:0000256" key="1">
    <source>
        <dbReference type="ARBA" id="ARBA00004651"/>
    </source>
</evidence>
<protein>
    <submittedName>
        <fullName evidence="9">Bifunctional copper resistance protein CopD/cytochrome c oxidase assembly protein</fullName>
    </submittedName>
</protein>
<evidence type="ECO:0000259" key="8">
    <source>
        <dbReference type="Pfam" id="PF05425"/>
    </source>
</evidence>
<evidence type="ECO:0000256" key="5">
    <source>
        <dbReference type="ARBA" id="ARBA00023136"/>
    </source>
</evidence>
<feature type="transmembrane region" description="Helical" evidence="7">
    <location>
        <begin position="532"/>
        <end position="562"/>
    </location>
</feature>
<evidence type="ECO:0000256" key="3">
    <source>
        <dbReference type="ARBA" id="ARBA00022692"/>
    </source>
</evidence>
<name>A0A7J5C349_9MICO</name>
<proteinExistence type="predicted"/>
<dbReference type="InterPro" id="IPR019108">
    <property type="entry name" value="Caa3_assmbl_CtaG-rel"/>
</dbReference>
<feature type="transmembrane region" description="Helical" evidence="7">
    <location>
        <begin position="33"/>
        <end position="53"/>
    </location>
</feature>
<feature type="transmembrane region" description="Helical" evidence="7">
    <location>
        <begin position="582"/>
        <end position="604"/>
    </location>
</feature>
<dbReference type="GO" id="GO:0005886">
    <property type="term" value="C:plasma membrane"/>
    <property type="evidence" value="ECO:0007669"/>
    <property type="project" value="UniProtKB-SubCell"/>
</dbReference>
<comment type="caution">
    <text evidence="9">The sequence shown here is derived from an EMBL/GenBank/DDBJ whole genome shotgun (WGS) entry which is preliminary data.</text>
</comment>
<dbReference type="Pfam" id="PF09678">
    <property type="entry name" value="Caa3_CtaG"/>
    <property type="match status" value="1"/>
</dbReference>
<keyword evidence="2" id="KW-1003">Cell membrane</keyword>
<dbReference type="PANTHER" id="PTHR34820:SF4">
    <property type="entry name" value="INNER MEMBRANE PROTEIN YEBZ"/>
    <property type="match status" value="1"/>
</dbReference>
<dbReference type="EMBL" id="WBJZ01000001">
    <property type="protein sequence ID" value="KAB1662622.1"/>
    <property type="molecule type" value="Genomic_DNA"/>
</dbReference>
<feature type="transmembrane region" description="Helical" evidence="7">
    <location>
        <begin position="351"/>
        <end position="370"/>
    </location>
</feature>
<keyword evidence="10" id="KW-1185">Reference proteome</keyword>
<gene>
    <name evidence="9" type="ORF">F8O01_00175</name>
</gene>
<feature type="transmembrane region" description="Helical" evidence="7">
    <location>
        <begin position="115"/>
        <end position="132"/>
    </location>
</feature>
<dbReference type="AlphaFoldDB" id="A0A7J5C349"/>
<feature type="transmembrane region" description="Helical" evidence="7">
    <location>
        <begin position="241"/>
        <end position="261"/>
    </location>
</feature>
<feature type="transmembrane region" description="Helical" evidence="7">
    <location>
        <begin position="208"/>
        <end position="229"/>
    </location>
</feature>
<sequence length="660" mass="71118">MLLGLGFGGGAAAVALADPGPIVRWGLPVLRLAYNLTAAVTIGALVFASCVVSRTGPEFERVMRIASGAATAWTVATAGAAFFTYLQISGVPLSASAEFGEQLRFFFTEIDLGRLWLLDLGMILVLSVVVFAVRSMWGVGLSTLLALFALWPLASQGHAAGAANHETAIGGITLHYTGAAVWLGGLVLLALVTPALTPARRYDVVRRFSGIALVSFAVTAFSGVVAAVINVGSWAALTEPYGVLVVLKVVALIGLGIFGALQRRTLIGRMRPAEDGTAKRAPLAWLIGLELALMGVAAGLAAALGRTPSVVQDVTAEQLADPSPAQLLSGNELPPPFEFSRLFTEWRLDPIWTTLCVLGLALYLVGVVRLHRRGDRWPVLRTISFTLGILLLLYLVNGALIVYGQFLFSAHMSQHMVLSMITPIFLTLGAPMTLLLRAVPARHDGSTGAREWAMSIIHSRFSRFFTHPIVASVLFAGSLLIFYYTPLFRWAVTDHVGHMWMVADFLIVGYFFTQSLIGIDPIPNRAPYPLRLLALVLVMTFHAFFGLSIMTGTSLLMADWYGATGRTWGPATALDDQQLGGAISWGLGEFPTVILALLVAIAWYRSDEREQRRTDRRAARDGDAELKAYNEQLRALAERDRAADERRGGARGTTSTGDDA</sequence>
<comment type="subcellular location">
    <subcellularLocation>
        <location evidence="1">Cell membrane</location>
        <topology evidence="1">Multi-pass membrane protein</topology>
    </subcellularLocation>
</comment>
<accession>A0A7J5C349</accession>
<feature type="transmembrane region" description="Helical" evidence="7">
    <location>
        <begin position="464"/>
        <end position="485"/>
    </location>
</feature>
<feature type="compositionally biased region" description="Basic and acidic residues" evidence="6">
    <location>
        <begin position="637"/>
        <end position="648"/>
    </location>
</feature>
<dbReference type="InterPro" id="IPR008457">
    <property type="entry name" value="Cu-R_CopD_dom"/>
</dbReference>
<evidence type="ECO:0000256" key="7">
    <source>
        <dbReference type="SAM" id="Phobius"/>
    </source>
</evidence>
<dbReference type="InterPro" id="IPR032694">
    <property type="entry name" value="CopC/D"/>
</dbReference>
<keyword evidence="5 7" id="KW-0472">Membrane</keyword>
<evidence type="ECO:0000256" key="4">
    <source>
        <dbReference type="ARBA" id="ARBA00022989"/>
    </source>
</evidence>
<feature type="transmembrane region" description="Helical" evidence="7">
    <location>
        <begin position="497"/>
        <end position="520"/>
    </location>
</feature>
<feature type="region of interest" description="Disordered" evidence="6">
    <location>
        <begin position="637"/>
        <end position="660"/>
    </location>
</feature>
<feature type="transmembrane region" description="Helical" evidence="7">
    <location>
        <begin position="137"/>
        <end position="154"/>
    </location>
</feature>
<feature type="transmembrane region" description="Helical" evidence="7">
    <location>
        <begin position="65"/>
        <end position="86"/>
    </location>
</feature>
<feature type="transmembrane region" description="Helical" evidence="7">
    <location>
        <begin position="174"/>
        <end position="196"/>
    </location>
</feature>
<dbReference type="GO" id="GO:0006825">
    <property type="term" value="P:copper ion transport"/>
    <property type="evidence" value="ECO:0007669"/>
    <property type="project" value="InterPro"/>
</dbReference>